<dbReference type="InterPro" id="IPR036390">
    <property type="entry name" value="WH_DNA-bd_sf"/>
</dbReference>
<dbReference type="PRINTS" id="PR00039">
    <property type="entry name" value="HTHLYSR"/>
</dbReference>
<evidence type="ECO:0000313" key="6">
    <source>
        <dbReference type="EMBL" id="SIS81342.1"/>
    </source>
</evidence>
<dbReference type="PROSITE" id="PS50931">
    <property type="entry name" value="HTH_LYSR"/>
    <property type="match status" value="1"/>
</dbReference>
<dbReference type="Proteomes" id="UP000186216">
    <property type="component" value="Unassembled WGS sequence"/>
</dbReference>
<dbReference type="GO" id="GO:0010628">
    <property type="term" value="P:positive regulation of gene expression"/>
    <property type="evidence" value="ECO:0007669"/>
    <property type="project" value="TreeGrafter"/>
</dbReference>
<protein>
    <submittedName>
        <fullName evidence="6">DNA-binding transcriptional regulator, LysR family</fullName>
    </submittedName>
    <submittedName>
        <fullName evidence="7">LysR family transcriptional regulator</fullName>
    </submittedName>
</protein>
<evidence type="ECO:0000256" key="1">
    <source>
        <dbReference type="ARBA" id="ARBA00009437"/>
    </source>
</evidence>
<dbReference type="Pfam" id="PF00126">
    <property type="entry name" value="HTH_1"/>
    <property type="match status" value="1"/>
</dbReference>
<dbReference type="PANTHER" id="PTHR30427">
    <property type="entry name" value="TRANSCRIPTIONAL ACTIVATOR PROTEIN LYSR"/>
    <property type="match status" value="1"/>
</dbReference>
<dbReference type="EMBL" id="FTOU01000005">
    <property type="protein sequence ID" value="SIS81342.1"/>
    <property type="molecule type" value="Genomic_DNA"/>
</dbReference>
<evidence type="ECO:0000256" key="2">
    <source>
        <dbReference type="ARBA" id="ARBA00023015"/>
    </source>
</evidence>
<dbReference type="Gene3D" id="3.40.190.290">
    <property type="match status" value="1"/>
</dbReference>
<accession>A0AA45W426</accession>
<dbReference type="PANTHER" id="PTHR30427:SF1">
    <property type="entry name" value="TRANSCRIPTIONAL ACTIVATOR PROTEIN LYSR"/>
    <property type="match status" value="1"/>
</dbReference>
<comment type="similarity">
    <text evidence="1">Belongs to the LysR transcriptional regulatory family.</text>
</comment>
<feature type="domain" description="HTH lysR-type" evidence="5">
    <location>
        <begin position="2"/>
        <end position="59"/>
    </location>
</feature>
<evidence type="ECO:0000259" key="5">
    <source>
        <dbReference type="PROSITE" id="PS50931"/>
    </source>
</evidence>
<dbReference type="EMBL" id="CP067140">
    <property type="protein sequence ID" value="WCR04186.1"/>
    <property type="molecule type" value="Genomic_DNA"/>
</dbReference>
<proteinExistence type="inferred from homology"/>
<gene>
    <name evidence="7" type="ORF">JHX88_05445</name>
    <name evidence="6" type="ORF">SAMN05421772_105201</name>
</gene>
<evidence type="ECO:0000256" key="3">
    <source>
        <dbReference type="ARBA" id="ARBA00023125"/>
    </source>
</evidence>
<dbReference type="InterPro" id="IPR000847">
    <property type="entry name" value="LysR_HTH_N"/>
</dbReference>
<dbReference type="InterPro" id="IPR036388">
    <property type="entry name" value="WH-like_DNA-bd_sf"/>
</dbReference>
<dbReference type="AlphaFoldDB" id="A0AA45W426"/>
<reference evidence="7 9" key="2">
    <citation type="submission" date="2021-01" db="EMBL/GenBank/DDBJ databases">
        <title>Biogeographic distribution of Paracoccus.</title>
        <authorList>
            <person name="Hollensteiner J."/>
            <person name="Leineberger J."/>
            <person name="Brinkhoff T."/>
            <person name="Daniel R."/>
        </authorList>
    </citation>
    <scope>NUCLEOTIDE SEQUENCE [LARGE SCALE GENOMIC DNA]</scope>
    <source>
        <strain evidence="7 9">DSM 18447</strain>
    </source>
</reference>
<dbReference type="Pfam" id="PF03466">
    <property type="entry name" value="LysR_substrate"/>
    <property type="match status" value="1"/>
</dbReference>
<dbReference type="SUPFAM" id="SSF46785">
    <property type="entry name" value="Winged helix' DNA-binding domain"/>
    <property type="match status" value="1"/>
</dbReference>
<name>A0AA45W426_9RHOB</name>
<keyword evidence="4" id="KW-0804">Transcription</keyword>
<keyword evidence="2" id="KW-0805">Transcription regulation</keyword>
<dbReference type="GO" id="GO:0043565">
    <property type="term" value="F:sequence-specific DNA binding"/>
    <property type="evidence" value="ECO:0007669"/>
    <property type="project" value="TreeGrafter"/>
</dbReference>
<dbReference type="Gene3D" id="1.10.10.10">
    <property type="entry name" value="Winged helix-like DNA-binding domain superfamily/Winged helix DNA-binding domain"/>
    <property type="match status" value="1"/>
</dbReference>
<dbReference type="SUPFAM" id="SSF53850">
    <property type="entry name" value="Periplasmic binding protein-like II"/>
    <property type="match status" value="1"/>
</dbReference>
<keyword evidence="3 6" id="KW-0238">DNA-binding</keyword>
<dbReference type="InterPro" id="IPR005119">
    <property type="entry name" value="LysR_subst-bd"/>
</dbReference>
<dbReference type="GO" id="GO:0003700">
    <property type="term" value="F:DNA-binding transcription factor activity"/>
    <property type="evidence" value="ECO:0007669"/>
    <property type="project" value="InterPro"/>
</dbReference>
<keyword evidence="9" id="KW-1185">Reference proteome</keyword>
<dbReference type="RefSeq" id="WP_076525371.1">
    <property type="nucleotide sequence ID" value="NZ_CP067140.1"/>
</dbReference>
<reference evidence="6 8" key="1">
    <citation type="submission" date="2017-01" db="EMBL/GenBank/DDBJ databases">
        <authorList>
            <person name="Varghese N."/>
            <person name="Submissions S."/>
        </authorList>
    </citation>
    <scope>NUCLEOTIDE SEQUENCE [LARGE SCALE GENOMIC DNA]</scope>
    <source>
        <strain evidence="6 8">DSM 18447</strain>
    </source>
</reference>
<evidence type="ECO:0000313" key="7">
    <source>
        <dbReference type="EMBL" id="WCR04186.1"/>
    </source>
</evidence>
<dbReference type="Proteomes" id="UP001215549">
    <property type="component" value="Chromosome"/>
</dbReference>
<evidence type="ECO:0000313" key="8">
    <source>
        <dbReference type="Proteomes" id="UP000186216"/>
    </source>
</evidence>
<evidence type="ECO:0000256" key="4">
    <source>
        <dbReference type="ARBA" id="ARBA00023163"/>
    </source>
</evidence>
<evidence type="ECO:0000313" key="9">
    <source>
        <dbReference type="Proteomes" id="UP001215549"/>
    </source>
</evidence>
<sequence length="309" mass="34313">MFTLRQLEIFRAVVRARTTVGAARALNVSQPLVSNMIRQMEARIGFPLFERLGNRLVPTPDADEIHRDSESIFSLYQAFTHRIEARQRSESGHLRVVGTPPLANALIPRALKEFVSKRPAVRVHLDTRRIIGVLESVETRMADIGLGLNPPEREGLSFEVLARAQMVCVFAPGHPLEDKLAVTSQDLAGLPLILYEPSSSLDIAISRDILTPELRSQAIAEVRYSSVACLMAEVGMGVAFVDSLTAYVGDRYRLSARPLYPSQPVPVCLITRKDEPAKRIQANFIAELRHSPTLTAIREFGNDMTDFDG</sequence>
<organism evidence="6 8">
    <name type="scientific">Paracoccus saliphilus</name>
    <dbReference type="NCBI Taxonomy" id="405559"/>
    <lineage>
        <taxon>Bacteria</taxon>
        <taxon>Pseudomonadati</taxon>
        <taxon>Pseudomonadota</taxon>
        <taxon>Alphaproteobacteria</taxon>
        <taxon>Rhodobacterales</taxon>
        <taxon>Paracoccaceae</taxon>
        <taxon>Paracoccus</taxon>
    </lineage>
</organism>